<feature type="chain" id="PRO_5042090410" description="Secreted protein" evidence="1">
    <location>
        <begin position="23"/>
        <end position="124"/>
    </location>
</feature>
<keyword evidence="1" id="KW-0732">Signal</keyword>
<dbReference type="AlphaFoldDB" id="A0AAD9HGP4"/>
<name>A0AAD9HGP4_9PEZI</name>
<organism evidence="2 3">
    <name type="scientific">Colletotrichum zoysiae</name>
    <dbReference type="NCBI Taxonomy" id="1216348"/>
    <lineage>
        <taxon>Eukaryota</taxon>
        <taxon>Fungi</taxon>
        <taxon>Dikarya</taxon>
        <taxon>Ascomycota</taxon>
        <taxon>Pezizomycotina</taxon>
        <taxon>Sordariomycetes</taxon>
        <taxon>Hypocreomycetidae</taxon>
        <taxon>Glomerellales</taxon>
        <taxon>Glomerellaceae</taxon>
        <taxon>Colletotrichum</taxon>
        <taxon>Colletotrichum graminicola species complex</taxon>
    </lineage>
</organism>
<evidence type="ECO:0008006" key="4">
    <source>
        <dbReference type="Google" id="ProtNLM"/>
    </source>
</evidence>
<protein>
    <recommendedName>
        <fullName evidence="4">Secreted protein</fullName>
    </recommendedName>
</protein>
<evidence type="ECO:0000313" key="2">
    <source>
        <dbReference type="EMBL" id="KAK2027831.1"/>
    </source>
</evidence>
<dbReference type="Proteomes" id="UP001232148">
    <property type="component" value="Unassembled WGS sequence"/>
</dbReference>
<reference evidence="2" key="1">
    <citation type="submission" date="2021-06" db="EMBL/GenBank/DDBJ databases">
        <title>Comparative genomics, transcriptomics and evolutionary studies reveal genomic signatures of adaptation to plant cell wall in hemibiotrophic fungi.</title>
        <authorList>
            <consortium name="DOE Joint Genome Institute"/>
            <person name="Baroncelli R."/>
            <person name="Diaz J.F."/>
            <person name="Benocci T."/>
            <person name="Peng M."/>
            <person name="Battaglia E."/>
            <person name="Haridas S."/>
            <person name="Andreopoulos W."/>
            <person name="Labutti K."/>
            <person name="Pangilinan J."/>
            <person name="Floch G.L."/>
            <person name="Makela M.R."/>
            <person name="Henrissat B."/>
            <person name="Grigoriev I.V."/>
            <person name="Crouch J.A."/>
            <person name="De Vries R.P."/>
            <person name="Sukno S.A."/>
            <person name="Thon M.R."/>
        </authorList>
    </citation>
    <scope>NUCLEOTIDE SEQUENCE</scope>
    <source>
        <strain evidence="2">MAFF235873</strain>
    </source>
</reference>
<gene>
    <name evidence="2" type="ORF">LX32DRAFT_427738</name>
</gene>
<feature type="signal peptide" evidence="1">
    <location>
        <begin position="1"/>
        <end position="22"/>
    </location>
</feature>
<dbReference type="EMBL" id="MU842888">
    <property type="protein sequence ID" value="KAK2027831.1"/>
    <property type="molecule type" value="Genomic_DNA"/>
</dbReference>
<proteinExistence type="predicted"/>
<comment type="caution">
    <text evidence="2">The sequence shown here is derived from an EMBL/GenBank/DDBJ whole genome shotgun (WGS) entry which is preliminary data.</text>
</comment>
<evidence type="ECO:0000256" key="1">
    <source>
        <dbReference type="SAM" id="SignalP"/>
    </source>
</evidence>
<evidence type="ECO:0000313" key="3">
    <source>
        <dbReference type="Proteomes" id="UP001232148"/>
    </source>
</evidence>
<sequence length="124" mass="13772">MSCQLLCSCSSFFLFFLEGLKGRHTSKSHVLDECVLVSSEVDGQSRPLSTSLFVVYCIGRHHKYVGMSTKSRMQIRIKTNWSLGVLECAPGPNAEMSRMIMAENHGAGPHGRIALLRDINLSTR</sequence>
<keyword evidence="3" id="KW-1185">Reference proteome</keyword>
<accession>A0AAD9HGP4</accession>